<feature type="transmembrane region" description="Helical" evidence="2">
    <location>
        <begin position="176"/>
        <end position="199"/>
    </location>
</feature>
<evidence type="ECO:0000256" key="1">
    <source>
        <dbReference type="SAM" id="MobiDB-lite"/>
    </source>
</evidence>
<name>A0AAD7IH67_9AGAR</name>
<protein>
    <submittedName>
        <fullName evidence="3">Uncharacterized protein</fullName>
    </submittedName>
</protein>
<keyword evidence="2" id="KW-0472">Membrane</keyword>
<reference evidence="3" key="1">
    <citation type="submission" date="2023-03" db="EMBL/GenBank/DDBJ databases">
        <title>Massive genome expansion in bonnet fungi (Mycena s.s.) driven by repeated elements and novel gene families across ecological guilds.</title>
        <authorList>
            <consortium name="Lawrence Berkeley National Laboratory"/>
            <person name="Harder C.B."/>
            <person name="Miyauchi S."/>
            <person name="Viragh M."/>
            <person name="Kuo A."/>
            <person name="Thoen E."/>
            <person name="Andreopoulos B."/>
            <person name="Lu D."/>
            <person name="Skrede I."/>
            <person name="Drula E."/>
            <person name="Henrissat B."/>
            <person name="Morin E."/>
            <person name="Kohler A."/>
            <person name="Barry K."/>
            <person name="LaButti K."/>
            <person name="Morin E."/>
            <person name="Salamov A."/>
            <person name="Lipzen A."/>
            <person name="Mereny Z."/>
            <person name="Hegedus B."/>
            <person name="Baldrian P."/>
            <person name="Stursova M."/>
            <person name="Weitz H."/>
            <person name="Taylor A."/>
            <person name="Grigoriev I.V."/>
            <person name="Nagy L.G."/>
            <person name="Martin F."/>
            <person name="Kauserud H."/>
        </authorList>
    </citation>
    <scope>NUCLEOTIDE SEQUENCE</scope>
    <source>
        <strain evidence="3">CBHHK188m</strain>
    </source>
</reference>
<dbReference type="AlphaFoldDB" id="A0AAD7IH67"/>
<sequence length="361" mass="38171">MMIDLYNSSTPTADEEAPGRAAPPFPLFSVSNFGSALSPFTLRFSLGYLIVLPSSPLIRCFSSYLSFSEIMASQSAPHSLSAQYSSVVSVSPSSSIPQGTSSQATATSAISASVTRISASPSKISGPLSVPSTTASSSSPSIDTIPSPSISPSSSGQTPSHASTDAQVTSGSHRPAIIAATIVSIGTLLLLIPLLFCIYRQRRARQNQPTSSQRHCFLPKNTVEDDEKSWKDSPRSAAGSGWPEESWVDPAPPSVERVRPRQSVTSFSTTRAPHYTVRSHASMGDIYGFGQDVAWQEAHYEDPLPIGGPPASFNPEIDVIPPTPGIIHHDMPVTPLLRNPSTGSHASARSEYSTASMDVAA</sequence>
<evidence type="ECO:0000256" key="2">
    <source>
        <dbReference type="SAM" id="Phobius"/>
    </source>
</evidence>
<feature type="region of interest" description="Disordered" evidence="1">
    <location>
        <begin position="120"/>
        <end position="168"/>
    </location>
</feature>
<gene>
    <name evidence="3" type="ORF">DFH07DRAFT_1063610</name>
</gene>
<accession>A0AAD7IH67</accession>
<comment type="caution">
    <text evidence="3">The sequence shown here is derived from an EMBL/GenBank/DDBJ whole genome shotgun (WGS) entry which is preliminary data.</text>
</comment>
<dbReference type="EMBL" id="JARJLG010000114">
    <property type="protein sequence ID" value="KAJ7743042.1"/>
    <property type="molecule type" value="Genomic_DNA"/>
</dbReference>
<feature type="region of interest" description="Disordered" evidence="1">
    <location>
        <begin position="208"/>
        <end position="267"/>
    </location>
</feature>
<evidence type="ECO:0000313" key="4">
    <source>
        <dbReference type="Proteomes" id="UP001215280"/>
    </source>
</evidence>
<keyword evidence="4" id="KW-1185">Reference proteome</keyword>
<keyword evidence="2" id="KW-0812">Transmembrane</keyword>
<proteinExistence type="predicted"/>
<dbReference type="Proteomes" id="UP001215280">
    <property type="component" value="Unassembled WGS sequence"/>
</dbReference>
<feature type="compositionally biased region" description="Low complexity" evidence="1">
    <location>
        <begin position="127"/>
        <end position="164"/>
    </location>
</feature>
<feature type="compositionally biased region" description="Polar residues" evidence="1">
    <location>
        <begin position="339"/>
        <end position="361"/>
    </location>
</feature>
<organism evidence="3 4">
    <name type="scientific">Mycena maculata</name>
    <dbReference type="NCBI Taxonomy" id="230809"/>
    <lineage>
        <taxon>Eukaryota</taxon>
        <taxon>Fungi</taxon>
        <taxon>Dikarya</taxon>
        <taxon>Basidiomycota</taxon>
        <taxon>Agaricomycotina</taxon>
        <taxon>Agaricomycetes</taxon>
        <taxon>Agaricomycetidae</taxon>
        <taxon>Agaricales</taxon>
        <taxon>Marasmiineae</taxon>
        <taxon>Mycenaceae</taxon>
        <taxon>Mycena</taxon>
    </lineage>
</organism>
<feature type="region of interest" description="Disordered" evidence="1">
    <location>
        <begin position="338"/>
        <end position="361"/>
    </location>
</feature>
<keyword evidence="2" id="KW-1133">Transmembrane helix</keyword>
<evidence type="ECO:0000313" key="3">
    <source>
        <dbReference type="EMBL" id="KAJ7743042.1"/>
    </source>
</evidence>